<dbReference type="Proteomes" id="UP000193577">
    <property type="component" value="Unassembled WGS sequence"/>
</dbReference>
<keyword evidence="5" id="KW-1185">Reference proteome</keyword>
<keyword evidence="2" id="KW-1133">Transmembrane helix</keyword>
<sequence length="138" mass="13292">MVSLATVAWLTVLCGHDLRHRRLPNTLTLPGAAALLAAATVAGHGAAALAGALTLAGIYLAVHLVAPAALGAGDVKLALGVGAWTGWFGAPVWALAALGAPLLTAVVALVAGCRGAHAIPHGPSLGLAGAAAVALALL</sequence>
<proteinExistence type="inferred from homology"/>
<dbReference type="Pfam" id="PF01478">
    <property type="entry name" value="Peptidase_A24"/>
    <property type="match status" value="1"/>
</dbReference>
<dbReference type="PANTHER" id="PTHR30487:SF0">
    <property type="entry name" value="PREPILIN LEADER PEPTIDASE_N-METHYLTRANSFERASE-RELATED"/>
    <property type="match status" value="1"/>
</dbReference>
<keyword evidence="2" id="KW-0812">Transmembrane</keyword>
<feature type="transmembrane region" description="Helical" evidence="2">
    <location>
        <begin position="25"/>
        <end position="42"/>
    </location>
</feature>
<evidence type="ECO:0000256" key="1">
    <source>
        <dbReference type="ARBA" id="ARBA00005801"/>
    </source>
</evidence>
<dbReference type="GO" id="GO:0006465">
    <property type="term" value="P:signal peptide processing"/>
    <property type="evidence" value="ECO:0007669"/>
    <property type="project" value="TreeGrafter"/>
</dbReference>
<evidence type="ECO:0000313" key="4">
    <source>
        <dbReference type="EMBL" id="OSC34618.1"/>
    </source>
</evidence>
<dbReference type="GO" id="GO:0004190">
    <property type="term" value="F:aspartic-type endopeptidase activity"/>
    <property type="evidence" value="ECO:0007669"/>
    <property type="project" value="InterPro"/>
</dbReference>
<evidence type="ECO:0000313" key="5">
    <source>
        <dbReference type="Proteomes" id="UP000193577"/>
    </source>
</evidence>
<dbReference type="EMBL" id="NCXO01000009">
    <property type="protein sequence ID" value="OSC34618.1"/>
    <property type="molecule type" value="Genomic_DNA"/>
</dbReference>
<comment type="caution">
    <text evidence="4">The sequence shown here is derived from an EMBL/GenBank/DDBJ whole genome shotgun (WGS) entry which is preliminary data.</text>
</comment>
<reference evidence="4 5" key="1">
    <citation type="submission" date="2017-04" db="EMBL/GenBank/DDBJ databases">
        <title>The new phylogeny of genus Mycobacterium.</title>
        <authorList>
            <person name="Tortoli E."/>
            <person name="Trovato A."/>
            <person name="Cirillo D.M."/>
        </authorList>
    </citation>
    <scope>NUCLEOTIDE SEQUENCE [LARGE SCALE GENOMIC DNA]</scope>
    <source>
        <strain evidence="4 5">KCTC 19819</strain>
    </source>
</reference>
<organism evidence="4 5">
    <name type="scientific">Mycolicibacillus koreensis</name>
    <dbReference type="NCBI Taxonomy" id="1069220"/>
    <lineage>
        <taxon>Bacteria</taxon>
        <taxon>Bacillati</taxon>
        <taxon>Actinomycetota</taxon>
        <taxon>Actinomycetes</taxon>
        <taxon>Mycobacteriales</taxon>
        <taxon>Mycobacteriaceae</taxon>
        <taxon>Mycolicibacillus</taxon>
    </lineage>
</organism>
<feature type="domain" description="Prepilin type IV endopeptidase peptidase" evidence="3">
    <location>
        <begin position="5"/>
        <end position="98"/>
    </location>
</feature>
<accession>A0AA91PFU4</accession>
<feature type="transmembrane region" description="Helical" evidence="2">
    <location>
        <begin position="49"/>
        <end position="70"/>
    </location>
</feature>
<name>A0AA91PFU4_9MYCO</name>
<dbReference type="InterPro" id="IPR050882">
    <property type="entry name" value="Prepilin_peptidase/N-MTase"/>
</dbReference>
<dbReference type="AlphaFoldDB" id="A0AA91PFU4"/>
<dbReference type="InterPro" id="IPR000045">
    <property type="entry name" value="Prepilin_IV_endopep_pep"/>
</dbReference>
<gene>
    <name evidence="4" type="ORF">B8W67_06075</name>
</gene>
<dbReference type="GO" id="GO:0005886">
    <property type="term" value="C:plasma membrane"/>
    <property type="evidence" value="ECO:0007669"/>
    <property type="project" value="TreeGrafter"/>
</dbReference>
<evidence type="ECO:0000256" key="2">
    <source>
        <dbReference type="SAM" id="Phobius"/>
    </source>
</evidence>
<dbReference type="PANTHER" id="PTHR30487">
    <property type="entry name" value="TYPE 4 PREPILIN-LIKE PROTEINS LEADER PEPTIDE-PROCESSING ENZYME"/>
    <property type="match status" value="1"/>
</dbReference>
<comment type="similarity">
    <text evidence="1">Belongs to the peptidase A24 family.</text>
</comment>
<feature type="transmembrane region" description="Helical" evidence="2">
    <location>
        <begin position="90"/>
        <end position="111"/>
    </location>
</feature>
<protein>
    <submittedName>
        <fullName evidence="4">Prepilin peptidase</fullName>
    </submittedName>
</protein>
<dbReference type="Gene3D" id="1.20.120.1220">
    <property type="match status" value="1"/>
</dbReference>
<keyword evidence="2" id="KW-0472">Membrane</keyword>
<evidence type="ECO:0000259" key="3">
    <source>
        <dbReference type="Pfam" id="PF01478"/>
    </source>
</evidence>